<dbReference type="RefSeq" id="WP_408073926.1">
    <property type="nucleotide sequence ID" value="NZ_JBELQB010000003.1"/>
</dbReference>
<evidence type="ECO:0000256" key="1">
    <source>
        <dbReference type="ARBA" id="ARBA00009836"/>
    </source>
</evidence>
<keyword evidence="2 5" id="KW-0808">Transferase</keyword>
<evidence type="ECO:0000256" key="3">
    <source>
        <dbReference type="ARBA" id="ARBA00023027"/>
    </source>
</evidence>
<name>A0ABW8YAA1_9FLAO</name>
<dbReference type="PANTHER" id="PTHR12684">
    <property type="entry name" value="PUTATIVE PHOSPHOTRANSFERASE"/>
    <property type="match status" value="1"/>
</dbReference>
<dbReference type="PANTHER" id="PTHR12684:SF2">
    <property type="entry name" value="TRNA 2'-PHOSPHOTRANSFERASE 1"/>
    <property type="match status" value="1"/>
</dbReference>
<dbReference type="Pfam" id="PF01885">
    <property type="entry name" value="PTS_2-RNA"/>
    <property type="match status" value="1"/>
</dbReference>
<gene>
    <name evidence="5" type="primary">kptA</name>
    <name evidence="6" type="ORF">ABS768_05270</name>
</gene>
<accession>A0ABW8YAA1</accession>
<comment type="similarity">
    <text evidence="1 5">Belongs to the KptA/TPT1 family.</text>
</comment>
<dbReference type="Gene3D" id="3.20.170.30">
    <property type="match status" value="1"/>
</dbReference>
<dbReference type="InterPro" id="IPR042081">
    <property type="entry name" value="RNA_2'-PTrans_C"/>
</dbReference>
<dbReference type="SUPFAM" id="SSF56399">
    <property type="entry name" value="ADP-ribosylation"/>
    <property type="match status" value="1"/>
</dbReference>
<dbReference type="GO" id="GO:0016740">
    <property type="term" value="F:transferase activity"/>
    <property type="evidence" value="ECO:0007669"/>
    <property type="project" value="UniProtKB-KW"/>
</dbReference>
<evidence type="ECO:0000256" key="2">
    <source>
        <dbReference type="ARBA" id="ARBA00022679"/>
    </source>
</evidence>
<dbReference type="InterPro" id="IPR002745">
    <property type="entry name" value="Ptrans_KptA/Tpt1"/>
</dbReference>
<keyword evidence="7" id="KW-1185">Reference proteome</keyword>
<comment type="caution">
    <text evidence="6">The sequence shown here is derived from an EMBL/GenBank/DDBJ whole genome shotgun (WGS) entry which is preliminary data.</text>
</comment>
<comment type="function">
    <text evidence="4 5">Removes the 2'-phosphate from RNA via an intermediate in which the phosphate is ADP-ribosylated by NAD followed by a presumed transesterification to release the RNA and generate ADP-ribose 1''-2''-cyclic phosphate (APPR&gt;P). May function as an ADP-ribosylase.</text>
</comment>
<organism evidence="6 7">
    <name type="scientific">Flavobacterium rhizophilum</name>
    <dbReference type="NCBI Taxonomy" id="3163296"/>
    <lineage>
        <taxon>Bacteria</taxon>
        <taxon>Pseudomonadati</taxon>
        <taxon>Bacteroidota</taxon>
        <taxon>Flavobacteriia</taxon>
        <taxon>Flavobacteriales</taxon>
        <taxon>Flavobacteriaceae</taxon>
        <taxon>Flavobacterium</taxon>
    </lineage>
</organism>
<keyword evidence="3 5" id="KW-0520">NAD</keyword>
<dbReference type="InterPro" id="IPR042080">
    <property type="entry name" value="RNA_2'-PTrans_N"/>
</dbReference>
<dbReference type="InterPro" id="IPR022928">
    <property type="entry name" value="RNA_2'-PTrans_KptA"/>
</dbReference>
<reference evidence="6 7" key="1">
    <citation type="submission" date="2024-06" db="EMBL/GenBank/DDBJ databases">
        <authorList>
            <person name="Kaempfer P."/>
            <person name="Viver T."/>
        </authorList>
    </citation>
    <scope>NUCLEOTIDE SEQUENCE [LARGE SCALE GENOMIC DNA]</scope>
    <source>
        <strain evidence="6 7">ST-75</strain>
    </source>
</reference>
<dbReference type="EC" id="2.7.1.-" evidence="5"/>
<proteinExistence type="inferred from homology"/>
<protein>
    <recommendedName>
        <fullName evidence="5">Probable RNA 2'-phosphotransferase</fullName>
        <ecNumber evidence="5">2.7.1.-</ecNumber>
    </recommendedName>
</protein>
<dbReference type="Proteomes" id="UP001629059">
    <property type="component" value="Unassembled WGS sequence"/>
</dbReference>
<evidence type="ECO:0000256" key="4">
    <source>
        <dbReference type="ARBA" id="ARBA00025212"/>
    </source>
</evidence>
<dbReference type="NCBIfam" id="NF002014">
    <property type="entry name" value="PRK00819.1-4"/>
    <property type="match status" value="1"/>
</dbReference>
<sequence>MLSEKENTHISKFLSLVLRHKPEHIGIDLNENGWANVESLITLSGKAGVNFSFKELKHIVDTNNKKRFAFNDDCTLIRASQGHSVTINSGYEPQQPPEVLFHGTAIKNLDSILANGLHKANRLHVHLSSNTETAINVGSRHGKPVVLEVMALQMYNDGFAFYLSDNKVWLTDNVPVKYLKDL</sequence>
<dbReference type="Gene3D" id="1.10.10.970">
    <property type="entry name" value="RNA 2'-phosphotransferase, Tpt1/KptA family, N-terminal domain"/>
    <property type="match status" value="1"/>
</dbReference>
<dbReference type="EMBL" id="JBELQB010000003">
    <property type="protein sequence ID" value="MFL9836899.1"/>
    <property type="molecule type" value="Genomic_DNA"/>
</dbReference>
<dbReference type="HAMAP" id="MF_00299">
    <property type="entry name" value="KptA"/>
    <property type="match status" value="1"/>
</dbReference>
<evidence type="ECO:0000256" key="5">
    <source>
        <dbReference type="HAMAP-Rule" id="MF_00299"/>
    </source>
</evidence>
<evidence type="ECO:0000313" key="7">
    <source>
        <dbReference type="Proteomes" id="UP001629059"/>
    </source>
</evidence>
<evidence type="ECO:0000313" key="6">
    <source>
        <dbReference type="EMBL" id="MFL9836899.1"/>
    </source>
</evidence>